<dbReference type="Pfam" id="PF02412">
    <property type="entry name" value="TSP_3"/>
    <property type="match status" value="6"/>
</dbReference>
<accession>A0ABY7FIH7</accession>
<keyword evidence="4 6" id="KW-0106">Calcium</keyword>
<dbReference type="InterPro" id="IPR003367">
    <property type="entry name" value="Thrombospondin_3-like_rpt"/>
</dbReference>
<feature type="domain" description="TSP C-terminal" evidence="8">
    <location>
        <begin position="257"/>
        <end position="444"/>
    </location>
</feature>
<evidence type="ECO:0000256" key="2">
    <source>
        <dbReference type="ARBA" id="ARBA00022729"/>
    </source>
</evidence>
<evidence type="ECO:0000313" key="9">
    <source>
        <dbReference type="EMBL" id="WAR21985.1"/>
    </source>
</evidence>
<keyword evidence="3" id="KW-0677">Repeat</keyword>
<dbReference type="Pfam" id="PF05735">
    <property type="entry name" value="TSP_C"/>
    <property type="match status" value="1"/>
</dbReference>
<dbReference type="PANTHER" id="PTHR10199:SF110">
    <property type="entry name" value="TSP C-TERMINAL DOMAIN-CONTAINING PROTEIN"/>
    <property type="match status" value="1"/>
</dbReference>
<evidence type="ECO:0000256" key="6">
    <source>
        <dbReference type="PROSITE-ProRule" id="PRU00634"/>
    </source>
</evidence>
<gene>
    <name evidence="9" type="ORF">MAR_015959</name>
</gene>
<dbReference type="InterPro" id="IPR028974">
    <property type="entry name" value="TSP_type-3_rpt"/>
</dbReference>
<dbReference type="PROSITE" id="PS51234">
    <property type="entry name" value="TSP3"/>
    <property type="match status" value="1"/>
</dbReference>
<evidence type="ECO:0000256" key="4">
    <source>
        <dbReference type="ARBA" id="ARBA00022837"/>
    </source>
</evidence>
<evidence type="ECO:0000256" key="1">
    <source>
        <dbReference type="ARBA" id="ARBA00022536"/>
    </source>
</evidence>
<evidence type="ECO:0000256" key="7">
    <source>
        <dbReference type="SAM" id="MobiDB-lite"/>
    </source>
</evidence>
<evidence type="ECO:0000256" key="5">
    <source>
        <dbReference type="ARBA" id="ARBA00023180"/>
    </source>
</evidence>
<feature type="region of interest" description="Disordered" evidence="7">
    <location>
        <begin position="1"/>
        <end position="43"/>
    </location>
</feature>
<dbReference type="Proteomes" id="UP001164746">
    <property type="component" value="Chromosome 12"/>
</dbReference>
<name>A0ABY7FIH7_MYAAR</name>
<dbReference type="InterPro" id="IPR008859">
    <property type="entry name" value="Thrombospondin_C"/>
</dbReference>
<keyword evidence="2" id="KW-0732">Signal</keyword>
<feature type="compositionally biased region" description="Acidic residues" evidence="7">
    <location>
        <begin position="26"/>
        <end position="43"/>
    </location>
</feature>
<protein>
    <submittedName>
        <fullName evidence="9">TSP3B-like protein</fullName>
    </submittedName>
</protein>
<organism evidence="9 10">
    <name type="scientific">Mya arenaria</name>
    <name type="common">Soft-shell clam</name>
    <dbReference type="NCBI Taxonomy" id="6604"/>
    <lineage>
        <taxon>Eukaryota</taxon>
        <taxon>Metazoa</taxon>
        <taxon>Spiralia</taxon>
        <taxon>Lophotrochozoa</taxon>
        <taxon>Mollusca</taxon>
        <taxon>Bivalvia</taxon>
        <taxon>Autobranchia</taxon>
        <taxon>Heteroconchia</taxon>
        <taxon>Euheterodonta</taxon>
        <taxon>Imparidentia</taxon>
        <taxon>Neoheterodontei</taxon>
        <taxon>Myida</taxon>
        <taxon>Myoidea</taxon>
        <taxon>Myidae</taxon>
        <taxon>Mya</taxon>
    </lineage>
</organism>
<keyword evidence="1" id="KW-0245">EGF-like domain</keyword>
<dbReference type="PROSITE" id="PS51236">
    <property type="entry name" value="TSP_CTER"/>
    <property type="match status" value="1"/>
</dbReference>
<evidence type="ECO:0000313" key="10">
    <source>
        <dbReference type="Proteomes" id="UP001164746"/>
    </source>
</evidence>
<dbReference type="EMBL" id="CP111023">
    <property type="protein sequence ID" value="WAR21985.1"/>
    <property type="molecule type" value="Genomic_DNA"/>
</dbReference>
<keyword evidence="5" id="KW-0325">Glycoprotein</keyword>
<dbReference type="PANTHER" id="PTHR10199">
    <property type="entry name" value="THROMBOSPONDIN"/>
    <property type="match status" value="1"/>
</dbReference>
<feature type="repeat" description="TSP type-3" evidence="6">
    <location>
        <begin position="85"/>
        <end position="120"/>
    </location>
</feature>
<keyword evidence="10" id="KW-1185">Reference proteome</keyword>
<dbReference type="InterPro" id="IPR013320">
    <property type="entry name" value="ConA-like_dom_sf"/>
</dbReference>
<dbReference type="SUPFAM" id="SSF103647">
    <property type="entry name" value="TSP type-3 repeat"/>
    <property type="match status" value="3"/>
</dbReference>
<sequence length="469" mass="50809">MMASRTPVSPVRNGGVGGSIPSSMQEDTDGDNTGDNCDKDDDNDGRYDWLDNCQYVSNWDQADADGDGFGDACDVCPNDVDPDQLDTDEDGTGDVCDSDDDNDGVLDVSDNCPLVANAANGDADGDGIGDACDNCPNVNNADQADTNENFYGDACETVGANNIDEDGDSIPDSFDNCPSYMNGDQSDIDGDLCDDDADGDGVNNDVDNCPYFSNADQTDVDGNNVGDVCEADSDGDGVDDKNDTCPFNPAISETSFKSYFTVNFDPTLTTSPPKWLVKNNGGEVMQKAGDASMPMALIDEYFGFVFGYQSNRKFYVAMWKARHYNYLEEDESTYKGGLQGVQIKRFDSSVGPGSQLAEALWHSYDTAGIATMLWQDPQLQEWQPNTSYRYGDLFPYVYQGTSLLVDSGDLYDSAITAGRVGVLQFGEFPVTWSNLRVNCLGHTNQALYFDGVDDNVMLDDAVALGLEYR</sequence>
<dbReference type="Gene3D" id="4.10.1080.10">
    <property type="entry name" value="TSP type-3 repeat"/>
    <property type="match status" value="3"/>
</dbReference>
<dbReference type="SUPFAM" id="SSF49899">
    <property type="entry name" value="Concanavalin A-like lectins/glucanases"/>
    <property type="match status" value="1"/>
</dbReference>
<reference evidence="9" key="1">
    <citation type="submission" date="2022-11" db="EMBL/GenBank/DDBJ databases">
        <title>Centuries of genome instability and evolution in soft-shell clam transmissible cancer (bioRxiv).</title>
        <authorList>
            <person name="Hart S.F.M."/>
            <person name="Yonemitsu M.A."/>
            <person name="Giersch R.M."/>
            <person name="Beal B.F."/>
            <person name="Arriagada G."/>
            <person name="Davis B.W."/>
            <person name="Ostrander E.A."/>
            <person name="Goff S.P."/>
            <person name="Metzger M.J."/>
        </authorList>
    </citation>
    <scope>NUCLEOTIDE SEQUENCE</scope>
    <source>
        <strain evidence="9">MELC-2E11</strain>
        <tissue evidence="9">Siphon/mantle</tissue>
    </source>
</reference>
<proteinExistence type="predicted"/>
<evidence type="ECO:0000259" key="8">
    <source>
        <dbReference type="PROSITE" id="PS51236"/>
    </source>
</evidence>
<dbReference type="InterPro" id="IPR017897">
    <property type="entry name" value="Thrombospondin_3_rpt"/>
</dbReference>
<dbReference type="Gene3D" id="2.60.120.200">
    <property type="match status" value="1"/>
</dbReference>
<evidence type="ECO:0000256" key="3">
    <source>
        <dbReference type="ARBA" id="ARBA00022737"/>
    </source>
</evidence>